<comment type="caution">
    <text evidence="2">The sequence shown here is derived from an EMBL/GenBank/DDBJ whole genome shotgun (WGS) entry which is preliminary data.</text>
</comment>
<evidence type="ECO:0000313" key="2">
    <source>
        <dbReference type="EMBL" id="KAK1409843.1"/>
    </source>
</evidence>
<organism evidence="2 3">
    <name type="scientific">Tagetes erecta</name>
    <name type="common">African marigold</name>
    <dbReference type="NCBI Taxonomy" id="13708"/>
    <lineage>
        <taxon>Eukaryota</taxon>
        <taxon>Viridiplantae</taxon>
        <taxon>Streptophyta</taxon>
        <taxon>Embryophyta</taxon>
        <taxon>Tracheophyta</taxon>
        <taxon>Spermatophyta</taxon>
        <taxon>Magnoliopsida</taxon>
        <taxon>eudicotyledons</taxon>
        <taxon>Gunneridae</taxon>
        <taxon>Pentapetalae</taxon>
        <taxon>asterids</taxon>
        <taxon>campanulids</taxon>
        <taxon>Asterales</taxon>
        <taxon>Asteraceae</taxon>
        <taxon>Asteroideae</taxon>
        <taxon>Heliantheae alliance</taxon>
        <taxon>Tageteae</taxon>
        <taxon>Tagetes</taxon>
    </lineage>
</organism>
<proteinExistence type="predicted"/>
<gene>
    <name evidence="2" type="ORF">QVD17_36372</name>
</gene>
<accession>A0AAD8JU87</accession>
<dbReference type="AlphaFoldDB" id="A0AAD8JU87"/>
<evidence type="ECO:0000313" key="3">
    <source>
        <dbReference type="Proteomes" id="UP001229421"/>
    </source>
</evidence>
<evidence type="ECO:0000256" key="1">
    <source>
        <dbReference type="SAM" id="MobiDB-lite"/>
    </source>
</evidence>
<name>A0AAD8JU87_TARER</name>
<dbReference type="EMBL" id="JAUHHV010000010">
    <property type="protein sequence ID" value="KAK1409843.1"/>
    <property type="molecule type" value="Genomic_DNA"/>
</dbReference>
<sequence>MSLPTTNLAKKTKKSTLAGIFLFTVILVVASFQSPPSLPLPVCKKQSGDSSPSLSLPLSVSNHPRCRRRFHYRFPVPTVENIHPNGQKTRGPISLRHCGDPSIPTPSPPPRPVTETVFPLVVRHRPRHPHMATYAAITLIGERSGDEEEGRGTTSSPPRRKRGGPRALLLSSPSRFLLVIAQTSPLPRPRAHMIFLLVTPLLHPLPAPL</sequence>
<dbReference type="Proteomes" id="UP001229421">
    <property type="component" value="Unassembled WGS sequence"/>
</dbReference>
<reference evidence="2" key="1">
    <citation type="journal article" date="2023" name="bioRxiv">
        <title>Improved chromosome-level genome assembly for marigold (Tagetes erecta).</title>
        <authorList>
            <person name="Jiang F."/>
            <person name="Yuan L."/>
            <person name="Wang S."/>
            <person name="Wang H."/>
            <person name="Xu D."/>
            <person name="Wang A."/>
            <person name="Fan W."/>
        </authorList>
    </citation>
    <scope>NUCLEOTIDE SEQUENCE</scope>
    <source>
        <strain evidence="2">WSJ</strain>
        <tissue evidence="2">Leaf</tissue>
    </source>
</reference>
<feature type="region of interest" description="Disordered" evidence="1">
    <location>
        <begin position="139"/>
        <end position="167"/>
    </location>
</feature>
<protein>
    <submittedName>
        <fullName evidence="2">Uncharacterized protein</fullName>
    </submittedName>
</protein>
<keyword evidence="3" id="KW-1185">Reference proteome</keyword>